<sequence>MEARAQLPPHRPSHVVVAVPSSAVADESSLVRNEASPDARSREAWLPITESRDGSAVTAAFHVLCSGIGIQALMLPVAFASLGWLWGTICLSLLYAWQLHTKWLLVQLHEGSDGTRYSRFLHLSITAFGPRLGKLLAIFPVMYLSGGTCAMMIIIGGGTIQLLFDTLRDGDHARSPSGVLWFLAFVFVAIAIAILFPNLNSLAGASLVGAVAAICYAGLIVGLSIGFGRPDSVSYVPLDGVESRSERASRVLNAIGTVALVFRGSNLILEIQGTLPSDSKHQSRKSMWRATSCSYILIGTCYSFVAIGGFWSYGNQIKSGGLLSSFPQFHPQRSLKHVLVLIYALIIINCLCTFQIFAMPVFDNLEMSYVSVKNHQCSRSTRTVIRLLFGCLVFFISAAFPFLQKLGPLIGGLASALTYAYPCFMWLALKGPHKRNWMWWLNLGLGSSAVVLWVVMVVAAAWNLVEHGLQANFFNP</sequence>
<protein>
    <submittedName>
        <fullName evidence="1">Uncharacterized protein</fullName>
    </submittedName>
</protein>
<reference evidence="2" key="1">
    <citation type="journal article" date="2023" name="Front. Plant Sci.">
        <title>Chromosomal-level genome assembly of Melastoma candidum provides insights into trichome evolution.</title>
        <authorList>
            <person name="Zhong Y."/>
            <person name="Wu W."/>
            <person name="Sun C."/>
            <person name="Zou P."/>
            <person name="Liu Y."/>
            <person name="Dai S."/>
            <person name="Zhou R."/>
        </authorList>
    </citation>
    <scope>NUCLEOTIDE SEQUENCE [LARGE SCALE GENOMIC DNA]</scope>
</reference>
<keyword evidence="2" id="KW-1185">Reference proteome</keyword>
<name>A0ACB9QL64_9MYRT</name>
<evidence type="ECO:0000313" key="2">
    <source>
        <dbReference type="Proteomes" id="UP001057402"/>
    </source>
</evidence>
<accession>A0ACB9QL64</accession>
<dbReference type="EMBL" id="CM042885">
    <property type="protein sequence ID" value="KAI4367246.1"/>
    <property type="molecule type" value="Genomic_DNA"/>
</dbReference>
<dbReference type="Proteomes" id="UP001057402">
    <property type="component" value="Chromosome 6"/>
</dbReference>
<gene>
    <name evidence="1" type="ORF">MLD38_023008</name>
</gene>
<proteinExistence type="predicted"/>
<comment type="caution">
    <text evidence="1">The sequence shown here is derived from an EMBL/GenBank/DDBJ whole genome shotgun (WGS) entry which is preliminary data.</text>
</comment>
<evidence type="ECO:0000313" key="1">
    <source>
        <dbReference type="EMBL" id="KAI4367246.1"/>
    </source>
</evidence>
<organism evidence="1 2">
    <name type="scientific">Melastoma candidum</name>
    <dbReference type="NCBI Taxonomy" id="119954"/>
    <lineage>
        <taxon>Eukaryota</taxon>
        <taxon>Viridiplantae</taxon>
        <taxon>Streptophyta</taxon>
        <taxon>Embryophyta</taxon>
        <taxon>Tracheophyta</taxon>
        <taxon>Spermatophyta</taxon>
        <taxon>Magnoliopsida</taxon>
        <taxon>eudicotyledons</taxon>
        <taxon>Gunneridae</taxon>
        <taxon>Pentapetalae</taxon>
        <taxon>rosids</taxon>
        <taxon>malvids</taxon>
        <taxon>Myrtales</taxon>
        <taxon>Melastomataceae</taxon>
        <taxon>Melastomatoideae</taxon>
        <taxon>Melastomateae</taxon>
        <taxon>Melastoma</taxon>
    </lineage>
</organism>